<keyword evidence="2" id="KW-1133">Transmembrane helix</keyword>
<feature type="compositionally biased region" description="Basic and acidic residues" evidence="1">
    <location>
        <begin position="81"/>
        <end position="91"/>
    </location>
</feature>
<dbReference type="Proteomes" id="UP000593577">
    <property type="component" value="Unassembled WGS sequence"/>
</dbReference>
<evidence type="ECO:0000256" key="1">
    <source>
        <dbReference type="SAM" id="MobiDB-lite"/>
    </source>
</evidence>
<dbReference type="AlphaFoldDB" id="A0A7J8YAT6"/>
<feature type="transmembrane region" description="Helical" evidence="2">
    <location>
        <begin position="50"/>
        <end position="73"/>
    </location>
</feature>
<dbReference type="EMBL" id="JABFAA010000011">
    <property type="protein sequence ID" value="MBA0696706.1"/>
    <property type="molecule type" value="Genomic_DNA"/>
</dbReference>
<keyword evidence="2" id="KW-0472">Membrane</keyword>
<gene>
    <name evidence="3" type="ORF">Goari_003236</name>
</gene>
<evidence type="ECO:0000313" key="4">
    <source>
        <dbReference type="Proteomes" id="UP000593577"/>
    </source>
</evidence>
<sequence length="152" mass="16698">MQSVQLDAPTCWFCKIQYVRAMSGILGQAGIGGILHSSDGVKLMFFSKHIGVLEVLSMMQRFVAIFFAILLLVATMEAEGKRRTLEKEPDPSNHQLGRKVDVGAKDGIDLTAVDGAGEDDSVALLASQNKVTTASRHHFFPNESNPYRHNRP</sequence>
<feature type="region of interest" description="Disordered" evidence="1">
    <location>
        <begin position="81"/>
        <end position="101"/>
    </location>
</feature>
<evidence type="ECO:0000256" key="2">
    <source>
        <dbReference type="SAM" id="Phobius"/>
    </source>
</evidence>
<accession>A0A7J8YAT6</accession>
<evidence type="ECO:0000313" key="3">
    <source>
        <dbReference type="EMBL" id="MBA0696706.1"/>
    </source>
</evidence>
<proteinExistence type="predicted"/>
<comment type="caution">
    <text evidence="3">The sequence shown here is derived from an EMBL/GenBank/DDBJ whole genome shotgun (WGS) entry which is preliminary data.</text>
</comment>
<organism evidence="3 4">
    <name type="scientific">Gossypium aridum</name>
    <name type="common">American cotton</name>
    <name type="synonym">Erioxylum aridum</name>
    <dbReference type="NCBI Taxonomy" id="34290"/>
    <lineage>
        <taxon>Eukaryota</taxon>
        <taxon>Viridiplantae</taxon>
        <taxon>Streptophyta</taxon>
        <taxon>Embryophyta</taxon>
        <taxon>Tracheophyta</taxon>
        <taxon>Spermatophyta</taxon>
        <taxon>Magnoliopsida</taxon>
        <taxon>eudicotyledons</taxon>
        <taxon>Gunneridae</taxon>
        <taxon>Pentapetalae</taxon>
        <taxon>rosids</taxon>
        <taxon>malvids</taxon>
        <taxon>Malvales</taxon>
        <taxon>Malvaceae</taxon>
        <taxon>Malvoideae</taxon>
        <taxon>Gossypium</taxon>
    </lineage>
</organism>
<reference evidence="3 4" key="1">
    <citation type="journal article" date="2019" name="Genome Biol. Evol.">
        <title>Insights into the evolution of the New World diploid cottons (Gossypium, subgenus Houzingenia) based on genome sequencing.</title>
        <authorList>
            <person name="Grover C.E."/>
            <person name="Arick M.A. 2nd"/>
            <person name="Thrash A."/>
            <person name="Conover J.L."/>
            <person name="Sanders W.S."/>
            <person name="Peterson D.G."/>
            <person name="Frelichowski J.E."/>
            <person name="Scheffler J.A."/>
            <person name="Scheffler B.E."/>
            <person name="Wendel J.F."/>
        </authorList>
    </citation>
    <scope>NUCLEOTIDE SEQUENCE [LARGE SCALE GENOMIC DNA]</scope>
    <source>
        <strain evidence="3">185</strain>
        <tissue evidence="3">Leaf</tissue>
    </source>
</reference>
<name>A0A7J8YAT6_GOSAI</name>
<keyword evidence="2" id="KW-0812">Transmembrane</keyword>
<protein>
    <submittedName>
        <fullName evidence="3">Uncharacterized protein</fullName>
    </submittedName>
</protein>
<keyword evidence="4" id="KW-1185">Reference proteome</keyword>